<feature type="domain" description="Methyltransferase type 11" evidence="1">
    <location>
        <begin position="75"/>
        <end position="189"/>
    </location>
</feature>
<dbReference type="PANTHER" id="PTHR42912:SF98">
    <property type="entry name" value="UNCHARACTERISED METHYLTRANSFERASE RV1498C"/>
    <property type="match status" value="1"/>
</dbReference>
<reference evidence="2" key="1">
    <citation type="submission" date="2020-09" db="EMBL/GenBank/DDBJ databases">
        <authorList>
            <person name="Kim M.K."/>
        </authorList>
    </citation>
    <scope>NUCLEOTIDE SEQUENCE</scope>
    <source>
        <strain evidence="2">BT704</strain>
    </source>
</reference>
<protein>
    <submittedName>
        <fullName evidence="2">Class I SAM-dependent methyltransferase</fullName>
    </submittedName>
</protein>
<gene>
    <name evidence="2" type="ORF">IC230_24635</name>
</gene>
<name>A0A927B6D5_9BACT</name>
<dbReference type="RefSeq" id="WP_191041739.1">
    <property type="nucleotide sequence ID" value="NZ_JACXAA010000011.1"/>
</dbReference>
<organism evidence="2 3">
    <name type="scientific">Spirosoma validum</name>
    <dbReference type="NCBI Taxonomy" id="2771355"/>
    <lineage>
        <taxon>Bacteria</taxon>
        <taxon>Pseudomonadati</taxon>
        <taxon>Bacteroidota</taxon>
        <taxon>Cytophagia</taxon>
        <taxon>Cytophagales</taxon>
        <taxon>Cytophagaceae</taxon>
        <taxon>Spirosoma</taxon>
    </lineage>
</organism>
<dbReference type="InterPro" id="IPR013216">
    <property type="entry name" value="Methyltransf_11"/>
</dbReference>
<comment type="caution">
    <text evidence="2">The sequence shown here is derived from an EMBL/GenBank/DDBJ whole genome shotgun (WGS) entry which is preliminary data.</text>
</comment>
<dbReference type="GO" id="GO:0032259">
    <property type="term" value="P:methylation"/>
    <property type="evidence" value="ECO:0007669"/>
    <property type="project" value="UniProtKB-KW"/>
</dbReference>
<dbReference type="Proteomes" id="UP000653797">
    <property type="component" value="Unassembled WGS sequence"/>
</dbReference>
<keyword evidence="2" id="KW-0808">Transferase</keyword>
<dbReference type="InterPro" id="IPR050508">
    <property type="entry name" value="Methyltransf_Superfamily"/>
</dbReference>
<dbReference type="Pfam" id="PF08241">
    <property type="entry name" value="Methyltransf_11"/>
    <property type="match status" value="1"/>
</dbReference>
<dbReference type="Gene3D" id="3.40.50.150">
    <property type="entry name" value="Vaccinia Virus protein VP39"/>
    <property type="match status" value="1"/>
</dbReference>
<accession>A0A927B6D5</accession>
<dbReference type="CDD" id="cd02440">
    <property type="entry name" value="AdoMet_MTases"/>
    <property type="match status" value="1"/>
</dbReference>
<keyword evidence="3" id="KW-1185">Reference proteome</keyword>
<dbReference type="SUPFAM" id="SSF53335">
    <property type="entry name" value="S-adenosyl-L-methionine-dependent methyltransferases"/>
    <property type="match status" value="1"/>
</dbReference>
<dbReference type="InterPro" id="IPR029063">
    <property type="entry name" value="SAM-dependent_MTases_sf"/>
</dbReference>
<dbReference type="AlphaFoldDB" id="A0A927B6D5"/>
<sequence>MNIRQLIPSFVKKVIKSLIPVSVIDQWEIITGQRDSMTPPTRLHFVGGGDFKNQGIAFLQRFKEIGKLKPTDNVLDIGSGVGRMALPLTSYLSPTSRYEGIEIVKDGVDWCNEHIADKHPNFHFQHLNLYNKRYNPTATLRSSELTFPFPPETFDFIFLTSVFTHMFEKDIARYLSEMYRVLKPNGRVYLTIFLLNPTSRQLIAEGKSSIIFLPFTSSSMVESHEAPENAIAFDEHVILDMLTKTGFTLDGPIHYGYWAGRGDFYDYQDTIIVTKPDSATEKN</sequence>
<proteinExistence type="predicted"/>
<evidence type="ECO:0000313" key="2">
    <source>
        <dbReference type="EMBL" id="MBD2756108.1"/>
    </source>
</evidence>
<dbReference type="PANTHER" id="PTHR42912">
    <property type="entry name" value="METHYLTRANSFERASE"/>
    <property type="match status" value="1"/>
</dbReference>
<evidence type="ECO:0000313" key="3">
    <source>
        <dbReference type="Proteomes" id="UP000653797"/>
    </source>
</evidence>
<dbReference type="EMBL" id="JACXAA010000011">
    <property type="protein sequence ID" value="MBD2756108.1"/>
    <property type="molecule type" value="Genomic_DNA"/>
</dbReference>
<evidence type="ECO:0000259" key="1">
    <source>
        <dbReference type="Pfam" id="PF08241"/>
    </source>
</evidence>
<keyword evidence="2" id="KW-0489">Methyltransferase</keyword>
<dbReference type="GO" id="GO:0008757">
    <property type="term" value="F:S-adenosylmethionine-dependent methyltransferase activity"/>
    <property type="evidence" value="ECO:0007669"/>
    <property type="project" value="InterPro"/>
</dbReference>